<feature type="region of interest" description="Disordered" evidence="1">
    <location>
        <begin position="177"/>
        <end position="336"/>
    </location>
</feature>
<sequence length="336" mass="39050">MAHMSHVQAPMPPSLPQDGAASVPFLGQLDPEVATKLERVVASSILRTLGDAEVRALASMAKATVMQLLEAFAQRVSNREFDTEKDQRAYFVYGLQDLADRKDLDVNLTSELREELDGVSRCFRLYPTEVFHVAQLIRRIHKRKALMLLEDLQTEDAHKRNPVKYLLGVLWEWTPEGKEDKRKRESQSDEKMQTQWRQPDSARPDSGQSNAWNHRDTAFKPNHGTQHGKWGWDQGSRPIARSSYNPGNSDGTPHGHSRNFSHADAHRSPHKSTERFNKRRRERSFSRSRSRSWSPTEHCKRRRRSRSQSRSRRRSRSRSRSRRSSGRRSRSRSHRR</sequence>
<feature type="compositionally biased region" description="Basic residues" evidence="1">
    <location>
        <begin position="277"/>
        <end position="290"/>
    </location>
</feature>
<evidence type="ECO:0000256" key="1">
    <source>
        <dbReference type="SAM" id="MobiDB-lite"/>
    </source>
</evidence>
<dbReference type="EMBL" id="HBJA01086060">
    <property type="protein sequence ID" value="CAE0818813.1"/>
    <property type="molecule type" value="Transcribed_RNA"/>
</dbReference>
<feature type="compositionally biased region" description="Polar residues" evidence="1">
    <location>
        <begin position="242"/>
        <end position="251"/>
    </location>
</feature>
<protein>
    <submittedName>
        <fullName evidence="2">Uncharacterized protein</fullName>
    </submittedName>
</protein>
<feature type="compositionally biased region" description="Basic and acidic residues" evidence="1">
    <location>
        <begin position="177"/>
        <end position="192"/>
    </location>
</feature>
<proteinExistence type="predicted"/>
<feature type="compositionally biased region" description="Basic and acidic residues" evidence="1">
    <location>
        <begin position="261"/>
        <end position="276"/>
    </location>
</feature>
<organism evidence="2">
    <name type="scientific">Eutreptiella gymnastica</name>
    <dbReference type="NCBI Taxonomy" id="73025"/>
    <lineage>
        <taxon>Eukaryota</taxon>
        <taxon>Discoba</taxon>
        <taxon>Euglenozoa</taxon>
        <taxon>Euglenida</taxon>
        <taxon>Spirocuta</taxon>
        <taxon>Euglenophyceae</taxon>
        <taxon>Eutreptiales</taxon>
        <taxon>Eutreptiaceae</taxon>
        <taxon>Eutreptiella</taxon>
    </lineage>
</organism>
<name>A0A7S4LBP8_9EUGL</name>
<feature type="compositionally biased region" description="Basic residues" evidence="1">
    <location>
        <begin position="299"/>
        <end position="336"/>
    </location>
</feature>
<evidence type="ECO:0000313" key="2">
    <source>
        <dbReference type="EMBL" id="CAE0818813.1"/>
    </source>
</evidence>
<dbReference type="AlphaFoldDB" id="A0A7S4LBP8"/>
<reference evidence="2" key="1">
    <citation type="submission" date="2021-01" db="EMBL/GenBank/DDBJ databases">
        <authorList>
            <person name="Corre E."/>
            <person name="Pelletier E."/>
            <person name="Niang G."/>
            <person name="Scheremetjew M."/>
            <person name="Finn R."/>
            <person name="Kale V."/>
            <person name="Holt S."/>
            <person name="Cochrane G."/>
            <person name="Meng A."/>
            <person name="Brown T."/>
            <person name="Cohen L."/>
        </authorList>
    </citation>
    <scope>NUCLEOTIDE SEQUENCE</scope>
    <source>
        <strain evidence="2">CCMP1594</strain>
    </source>
</reference>
<gene>
    <name evidence="2" type="ORF">EGYM00163_LOCUS29981</name>
</gene>
<accession>A0A7S4LBP8</accession>